<evidence type="ECO:0000313" key="1">
    <source>
        <dbReference type="EMBL" id="EPF30968.1"/>
    </source>
</evidence>
<dbReference type="AlphaFoldDB" id="S3JY88"/>
<evidence type="ECO:0008006" key="3">
    <source>
        <dbReference type="Google" id="ProtNLM"/>
    </source>
</evidence>
<sequence>MKERQSDAQLRREFFTEMGERFGDEVLSVEMVCLEADNDVFAALELKPVQKEIGLWGLLVLCKKSLHFYAHPTESPLLGLFRAASNRKPPAEQTLSFNTFTNFNIRSVEKKTLFGTSREKYLIAVDAELSAGESLSFYFRTQNKAAAVLEKLGVFEPASGI</sequence>
<name>S3JY88_TREMA</name>
<dbReference type="eggNOG" id="ENOG5031YRC">
    <property type="taxonomic scope" value="Bacteria"/>
</dbReference>
<dbReference type="HOGENOM" id="CLU_1642965_0_0_12"/>
<accession>S3JY88</accession>
<comment type="caution">
    <text evidence="1">The sequence shown here is derived from an EMBL/GenBank/DDBJ whole genome shotgun (WGS) entry which is preliminary data.</text>
</comment>
<dbReference type="STRING" id="1125699.HMPREF9194_01295"/>
<reference evidence="1 2" key="1">
    <citation type="submission" date="2013-04" db="EMBL/GenBank/DDBJ databases">
        <title>The Genome Sequence of Treponema maltophilum ATCC 51939.</title>
        <authorList>
            <consortium name="The Broad Institute Genomics Platform"/>
            <person name="Earl A."/>
            <person name="Ward D."/>
            <person name="Feldgarden M."/>
            <person name="Gevers D."/>
            <person name="Leonetti C."/>
            <person name="Blanton J.M."/>
            <person name="Dewhirst F.E."/>
            <person name="Izard J."/>
            <person name="Walker B."/>
            <person name="Young S."/>
            <person name="Zeng Q."/>
            <person name="Gargeya S."/>
            <person name="Fitzgerald M."/>
            <person name="Haas B."/>
            <person name="Abouelleil A."/>
            <person name="Allen A.W."/>
            <person name="Alvarado L."/>
            <person name="Arachchi H.M."/>
            <person name="Berlin A.M."/>
            <person name="Chapman S.B."/>
            <person name="Gainer-Dewar J."/>
            <person name="Goldberg J."/>
            <person name="Griggs A."/>
            <person name="Gujja S."/>
            <person name="Hansen M."/>
            <person name="Howarth C."/>
            <person name="Imamovic A."/>
            <person name="Ireland A."/>
            <person name="Larimer J."/>
            <person name="McCowan C."/>
            <person name="Murphy C."/>
            <person name="Pearson M."/>
            <person name="Poon T.W."/>
            <person name="Priest M."/>
            <person name="Roberts A."/>
            <person name="Saif S."/>
            <person name="Shea T."/>
            <person name="Sisk P."/>
            <person name="Sykes S."/>
            <person name="Wortman J."/>
            <person name="Nusbaum C."/>
            <person name="Birren B."/>
        </authorList>
    </citation>
    <scope>NUCLEOTIDE SEQUENCE [LARGE SCALE GENOMIC DNA]</scope>
    <source>
        <strain evidence="1 2">ATCC 51939</strain>
    </source>
</reference>
<evidence type="ECO:0000313" key="2">
    <source>
        <dbReference type="Proteomes" id="UP000014541"/>
    </source>
</evidence>
<dbReference type="EMBL" id="ATFF01000006">
    <property type="protein sequence ID" value="EPF30968.1"/>
    <property type="molecule type" value="Genomic_DNA"/>
</dbReference>
<dbReference type="Proteomes" id="UP000014541">
    <property type="component" value="Unassembled WGS sequence"/>
</dbReference>
<keyword evidence="2" id="KW-1185">Reference proteome</keyword>
<proteinExistence type="predicted"/>
<gene>
    <name evidence="1" type="ORF">HMPREF9194_01295</name>
</gene>
<organism evidence="1 2">
    <name type="scientific">Treponema maltophilum ATCC 51939</name>
    <dbReference type="NCBI Taxonomy" id="1125699"/>
    <lineage>
        <taxon>Bacteria</taxon>
        <taxon>Pseudomonadati</taxon>
        <taxon>Spirochaetota</taxon>
        <taxon>Spirochaetia</taxon>
        <taxon>Spirochaetales</taxon>
        <taxon>Treponemataceae</taxon>
        <taxon>Treponema</taxon>
    </lineage>
</organism>
<dbReference type="OrthoDB" id="9849204at2"/>
<dbReference type="RefSeq" id="WP_016525579.1">
    <property type="nucleotide sequence ID" value="NZ_KE332518.1"/>
</dbReference>
<dbReference type="PATRIC" id="fig|1125699.3.peg.1312"/>
<protein>
    <recommendedName>
        <fullName evidence="3">YokE-like PH domain-containing protein</fullName>
    </recommendedName>
</protein>